<reference evidence="1 2" key="1">
    <citation type="journal article" date="2012" name="J. Bacteriol.">
        <title>Genome Sequence of Radiation-Resistant Modestobacter marinus Strain BC501, a Representative Actinobacterium That Thrives on Calcareous Stone Surfaces.</title>
        <authorList>
            <person name="Normand P."/>
            <person name="Gury J."/>
            <person name="Pujic P."/>
            <person name="Chouaia B."/>
            <person name="Crotti E."/>
            <person name="Brusetti L."/>
            <person name="Daffonchio D."/>
            <person name="Vacherie B."/>
            <person name="Barbe V."/>
            <person name="Medigue C."/>
            <person name="Calteau A."/>
            <person name="Ghodhbane-Gtari F."/>
            <person name="Essoussi I."/>
            <person name="Nouioui I."/>
            <person name="Abbassi-Ghozzi I."/>
            <person name="Gtari M."/>
        </authorList>
    </citation>
    <scope>NUCLEOTIDE SEQUENCE [LARGE SCALE GENOMIC DNA]</scope>
    <source>
        <strain evidence="2">BC 501</strain>
    </source>
</reference>
<name>I4F334_MODI5</name>
<evidence type="ECO:0000313" key="2">
    <source>
        <dbReference type="Proteomes" id="UP000006461"/>
    </source>
</evidence>
<gene>
    <name evidence="1" type="ordered locus">MODMU_4666</name>
</gene>
<dbReference type="OrthoDB" id="5179979at2"/>
<dbReference type="AlphaFoldDB" id="I4F334"/>
<dbReference type="InterPro" id="IPR046646">
    <property type="entry name" value="DUF6758"/>
</dbReference>
<accession>I4F334</accession>
<dbReference type="OMA" id="WMPWPLP"/>
<dbReference type="Pfam" id="PF20544">
    <property type="entry name" value="DUF6758"/>
    <property type="match status" value="1"/>
</dbReference>
<proteinExistence type="predicted"/>
<dbReference type="STRING" id="477641.MODMU_4666"/>
<dbReference type="EMBL" id="FO203431">
    <property type="protein sequence ID" value="CCH90047.1"/>
    <property type="molecule type" value="Genomic_DNA"/>
</dbReference>
<dbReference type="KEGG" id="mmar:MODMU_4666"/>
<organism evidence="1 2">
    <name type="scientific">Modestobacter italicus (strain DSM 44449 / CECT 9708 / BC 501)</name>
    <dbReference type="NCBI Taxonomy" id="2732864"/>
    <lineage>
        <taxon>Bacteria</taxon>
        <taxon>Bacillati</taxon>
        <taxon>Actinomycetota</taxon>
        <taxon>Actinomycetes</taxon>
        <taxon>Geodermatophilales</taxon>
        <taxon>Geodermatophilaceae</taxon>
        <taxon>Modestobacter</taxon>
    </lineage>
</organism>
<dbReference type="PATRIC" id="fig|477641.3.peg.4374"/>
<sequence length="207" mass="21241">MSVSPVCPRCGEALTVTPGSTAEGWCHLHARVTPLHHTAVVAHDAISAVTADARVPAWVPDPMPGGWAVTGLAWGGEPGARAIVVACAGPAPLGGPAELVLVAEEPGTGLGCGYAGLPGVDPGDLVGGPSTAEIRAAGQRAPLWLVPTGDDRAAYVGEANGVWLWLVTWPASAAWLLAEDLELLDLRDRVYPDLPLGPPTERLLPGR</sequence>
<evidence type="ECO:0008006" key="3">
    <source>
        <dbReference type="Google" id="ProtNLM"/>
    </source>
</evidence>
<evidence type="ECO:0000313" key="1">
    <source>
        <dbReference type="EMBL" id="CCH90047.1"/>
    </source>
</evidence>
<keyword evidence="2" id="KW-1185">Reference proteome</keyword>
<dbReference type="eggNOG" id="ENOG5030GNI">
    <property type="taxonomic scope" value="Bacteria"/>
</dbReference>
<dbReference type="Proteomes" id="UP000006461">
    <property type="component" value="Chromosome"/>
</dbReference>
<dbReference type="HOGENOM" id="CLU_118602_0_0_11"/>
<protein>
    <recommendedName>
        <fullName evidence="3">Phosphotransacetylase</fullName>
    </recommendedName>
</protein>